<dbReference type="RefSeq" id="WP_188798090.1">
    <property type="nucleotide sequence ID" value="NZ_BMIZ01000001.1"/>
</dbReference>
<evidence type="ECO:0000256" key="1">
    <source>
        <dbReference type="SAM" id="SignalP"/>
    </source>
</evidence>
<keyword evidence="3" id="KW-1185">Reference proteome</keyword>
<gene>
    <name evidence="2" type="ORF">ISN74_05360</name>
</gene>
<organism evidence="2 3">
    <name type="scientific">Dyella caseinilytica</name>
    <dbReference type="NCBI Taxonomy" id="1849581"/>
    <lineage>
        <taxon>Bacteria</taxon>
        <taxon>Pseudomonadati</taxon>
        <taxon>Pseudomonadota</taxon>
        <taxon>Gammaproteobacteria</taxon>
        <taxon>Lysobacterales</taxon>
        <taxon>Rhodanobacteraceae</taxon>
        <taxon>Dyella</taxon>
    </lineage>
</organism>
<evidence type="ECO:0008006" key="4">
    <source>
        <dbReference type="Google" id="ProtNLM"/>
    </source>
</evidence>
<feature type="chain" id="PRO_5047073844" description="Secreted protein" evidence="1">
    <location>
        <begin position="25"/>
        <end position="352"/>
    </location>
</feature>
<evidence type="ECO:0000313" key="3">
    <source>
        <dbReference type="Proteomes" id="UP000663181"/>
    </source>
</evidence>
<evidence type="ECO:0000313" key="2">
    <source>
        <dbReference type="EMBL" id="QRN54785.1"/>
    </source>
</evidence>
<accession>A0ABX7H048</accession>
<dbReference type="EMBL" id="CP064030">
    <property type="protein sequence ID" value="QRN54785.1"/>
    <property type="molecule type" value="Genomic_DNA"/>
</dbReference>
<name>A0ABX7H048_9GAMM</name>
<sequence>MQSKLKFVFVAGLVSAAFVPAAFAAPSTNVFGSASSQQVGPIEAVARQAWRQDIANVAVPSEGCFAASFPSIVWHQVACGTAPARATPMRHYYIFGEPMTAGNGNDYTIQTGQLITKAVGSFPTFSGVTSEQSVGVAAYGDGGILGSNEYSLQMNTQFTSTTAACKSKSGCTVWQQAVYGTDYDVTGEGSLFWQNWLIGYGSSRCPSGFSSDGEGDCYGNSSLTQLADISPEDLADVTLTSAYTSGGNDVVTLTYNGTAYSASQKDSTLDIASVANTEEFNVVGDAGGSEAEFNSSGVSATVKIAATTGSDSTVSCVADSGTTGESVNLNLGTCTTSGSGTTSPSISFPESN</sequence>
<dbReference type="Proteomes" id="UP000663181">
    <property type="component" value="Chromosome"/>
</dbReference>
<proteinExistence type="predicted"/>
<keyword evidence="1" id="KW-0732">Signal</keyword>
<feature type="signal peptide" evidence="1">
    <location>
        <begin position="1"/>
        <end position="24"/>
    </location>
</feature>
<reference evidence="2 3" key="1">
    <citation type="submission" date="2020-10" db="EMBL/GenBank/DDBJ databases">
        <title>Phylogeny of dyella-like bacteria.</title>
        <authorList>
            <person name="Fu J."/>
        </authorList>
    </citation>
    <scope>NUCLEOTIDE SEQUENCE [LARGE SCALE GENOMIC DNA]</scope>
    <source>
        <strain evidence="2 3">DHOB09</strain>
    </source>
</reference>
<protein>
    <recommendedName>
        <fullName evidence="4">Secreted protein</fullName>
    </recommendedName>
</protein>